<comment type="caution">
    <text evidence="2">The sequence shown here is derived from an EMBL/GenBank/DDBJ whole genome shotgun (WGS) entry which is preliminary data.</text>
</comment>
<accession>A0AAD7IX93</accession>
<dbReference type="EMBL" id="JARKIB010000061">
    <property type="protein sequence ID" value="KAJ7751654.1"/>
    <property type="molecule type" value="Genomic_DNA"/>
</dbReference>
<organism evidence="2 3">
    <name type="scientific">Mycena metata</name>
    <dbReference type="NCBI Taxonomy" id="1033252"/>
    <lineage>
        <taxon>Eukaryota</taxon>
        <taxon>Fungi</taxon>
        <taxon>Dikarya</taxon>
        <taxon>Basidiomycota</taxon>
        <taxon>Agaricomycotina</taxon>
        <taxon>Agaricomycetes</taxon>
        <taxon>Agaricomycetidae</taxon>
        <taxon>Agaricales</taxon>
        <taxon>Marasmiineae</taxon>
        <taxon>Mycenaceae</taxon>
        <taxon>Mycena</taxon>
    </lineage>
</organism>
<dbReference type="Proteomes" id="UP001215598">
    <property type="component" value="Unassembled WGS sequence"/>
</dbReference>
<name>A0AAD7IX93_9AGAR</name>
<feature type="compositionally biased region" description="Basic and acidic residues" evidence="1">
    <location>
        <begin position="149"/>
        <end position="159"/>
    </location>
</feature>
<gene>
    <name evidence="2" type="ORF">B0H16DRAFT_823447</name>
</gene>
<keyword evidence="3" id="KW-1185">Reference proteome</keyword>
<evidence type="ECO:0000313" key="2">
    <source>
        <dbReference type="EMBL" id="KAJ7751654.1"/>
    </source>
</evidence>
<evidence type="ECO:0000313" key="3">
    <source>
        <dbReference type="Proteomes" id="UP001215598"/>
    </source>
</evidence>
<feature type="region of interest" description="Disordered" evidence="1">
    <location>
        <begin position="134"/>
        <end position="165"/>
    </location>
</feature>
<reference evidence="2" key="1">
    <citation type="submission" date="2023-03" db="EMBL/GenBank/DDBJ databases">
        <title>Massive genome expansion in bonnet fungi (Mycena s.s.) driven by repeated elements and novel gene families across ecological guilds.</title>
        <authorList>
            <consortium name="Lawrence Berkeley National Laboratory"/>
            <person name="Harder C.B."/>
            <person name="Miyauchi S."/>
            <person name="Viragh M."/>
            <person name="Kuo A."/>
            <person name="Thoen E."/>
            <person name="Andreopoulos B."/>
            <person name="Lu D."/>
            <person name="Skrede I."/>
            <person name="Drula E."/>
            <person name="Henrissat B."/>
            <person name="Morin E."/>
            <person name="Kohler A."/>
            <person name="Barry K."/>
            <person name="LaButti K."/>
            <person name="Morin E."/>
            <person name="Salamov A."/>
            <person name="Lipzen A."/>
            <person name="Mereny Z."/>
            <person name="Hegedus B."/>
            <person name="Baldrian P."/>
            <person name="Stursova M."/>
            <person name="Weitz H."/>
            <person name="Taylor A."/>
            <person name="Grigoriev I.V."/>
            <person name="Nagy L.G."/>
            <person name="Martin F."/>
            <person name="Kauserud H."/>
        </authorList>
    </citation>
    <scope>NUCLEOTIDE SEQUENCE</scope>
    <source>
        <strain evidence="2">CBHHK182m</strain>
    </source>
</reference>
<dbReference type="AlphaFoldDB" id="A0AAD7IX93"/>
<proteinExistence type="predicted"/>
<protein>
    <submittedName>
        <fullName evidence="2">Uncharacterized protein</fullName>
    </submittedName>
</protein>
<sequence length="182" mass="19811">MLAFVHLAAHTTLAVPQVPHAARALDVAADEDEGLEHRTGGGMLHDGRGCPERGVGRIYKGGDTTLGSITRAIRGWIASGAVWRAYTSPSTADTTRLGGFRPSSLFRVFDQATTGRTFHRHRGTSPYLIASARRRSINNRSNNNSRAKQRIDSQCDTPHHRPRPVVPSALRAHASFISTPAR</sequence>
<evidence type="ECO:0000256" key="1">
    <source>
        <dbReference type="SAM" id="MobiDB-lite"/>
    </source>
</evidence>